<dbReference type="GO" id="GO:0016020">
    <property type="term" value="C:membrane"/>
    <property type="evidence" value="ECO:0007669"/>
    <property type="project" value="UniProtKB-SubCell"/>
</dbReference>
<dbReference type="EMBL" id="JAKUCV010000277">
    <property type="protein sequence ID" value="KAJ4850573.1"/>
    <property type="molecule type" value="Genomic_DNA"/>
</dbReference>
<feature type="transmembrane region" description="Helical" evidence="7">
    <location>
        <begin position="259"/>
        <end position="277"/>
    </location>
</feature>
<name>A0A9Q0JQN4_9ROSI</name>
<comment type="caution">
    <text evidence="8">The sequence shown here is derived from an EMBL/GenBank/DDBJ whole genome shotgun (WGS) entry which is preliminary data.</text>
</comment>
<reference evidence="8" key="2">
    <citation type="journal article" date="2023" name="Plants (Basel)">
        <title>Annotation of the Turnera subulata (Passifloraceae) Draft Genome Reveals the S-Locus Evolved after the Divergence of Turneroideae from Passifloroideae in a Stepwise Manner.</title>
        <authorList>
            <person name="Henning P.M."/>
            <person name="Roalson E.H."/>
            <person name="Mir W."/>
            <person name="McCubbin A.G."/>
            <person name="Shore J.S."/>
        </authorList>
    </citation>
    <scope>NUCLEOTIDE SEQUENCE</scope>
    <source>
        <strain evidence="8">F60SS</strain>
    </source>
</reference>
<dbReference type="PANTHER" id="PTHR10057:SF0">
    <property type="entry name" value="TRANSLOCATOR PROTEIN"/>
    <property type="match status" value="1"/>
</dbReference>
<reference evidence="8" key="1">
    <citation type="submission" date="2022-02" db="EMBL/GenBank/DDBJ databases">
        <authorList>
            <person name="Henning P.M."/>
            <person name="McCubbin A.G."/>
            <person name="Shore J.S."/>
        </authorList>
    </citation>
    <scope>NUCLEOTIDE SEQUENCE</scope>
    <source>
        <strain evidence="8">F60SS</strain>
        <tissue evidence="8">Leaves</tissue>
    </source>
</reference>
<evidence type="ECO:0000256" key="2">
    <source>
        <dbReference type="ARBA" id="ARBA00007524"/>
    </source>
</evidence>
<keyword evidence="5 7" id="KW-0472">Membrane</keyword>
<comment type="subcellular location">
    <subcellularLocation>
        <location evidence="1">Membrane</location>
        <topology evidence="1">Multi-pass membrane protein</topology>
    </subcellularLocation>
</comment>
<evidence type="ECO:0000313" key="9">
    <source>
        <dbReference type="Proteomes" id="UP001141552"/>
    </source>
</evidence>
<evidence type="ECO:0008006" key="10">
    <source>
        <dbReference type="Google" id="ProtNLM"/>
    </source>
</evidence>
<dbReference type="AlphaFoldDB" id="A0A9Q0JQN4"/>
<evidence type="ECO:0000256" key="1">
    <source>
        <dbReference type="ARBA" id="ARBA00004141"/>
    </source>
</evidence>
<keyword evidence="9" id="KW-1185">Reference proteome</keyword>
<evidence type="ECO:0000256" key="6">
    <source>
        <dbReference type="SAM" id="MobiDB-lite"/>
    </source>
</evidence>
<evidence type="ECO:0000256" key="7">
    <source>
        <dbReference type="SAM" id="Phobius"/>
    </source>
</evidence>
<dbReference type="OrthoDB" id="8841220at2759"/>
<accession>A0A9Q0JQN4</accession>
<feature type="region of interest" description="Disordered" evidence="6">
    <location>
        <begin position="1"/>
        <end position="34"/>
    </location>
</feature>
<dbReference type="InterPro" id="IPR038330">
    <property type="entry name" value="TspO/MBR-related_sf"/>
</dbReference>
<dbReference type="Gene3D" id="1.20.1260.100">
    <property type="entry name" value="TspO/MBR protein"/>
    <property type="match status" value="1"/>
</dbReference>
<feature type="transmembrane region" description="Helical" evidence="7">
    <location>
        <begin position="161"/>
        <end position="182"/>
    </location>
</feature>
<feature type="compositionally biased region" description="Polar residues" evidence="6">
    <location>
        <begin position="130"/>
        <end position="140"/>
    </location>
</feature>
<feature type="region of interest" description="Disordered" evidence="6">
    <location>
        <begin position="107"/>
        <end position="140"/>
    </location>
</feature>
<dbReference type="InterPro" id="IPR004307">
    <property type="entry name" value="TspO_MBR"/>
</dbReference>
<dbReference type="Proteomes" id="UP001141552">
    <property type="component" value="Unassembled WGS sequence"/>
</dbReference>
<evidence type="ECO:0000256" key="3">
    <source>
        <dbReference type="ARBA" id="ARBA00022692"/>
    </source>
</evidence>
<feature type="transmembrane region" description="Helical" evidence="7">
    <location>
        <begin position="202"/>
        <end position="223"/>
    </location>
</feature>
<comment type="similarity">
    <text evidence="2">Belongs to the TspO/BZRP family.</text>
</comment>
<dbReference type="CDD" id="cd15904">
    <property type="entry name" value="TSPO_MBR"/>
    <property type="match status" value="1"/>
</dbReference>
<protein>
    <recommendedName>
        <fullName evidence="10">Peripheral-type benzodiazepine receptor</fullName>
    </recommendedName>
</protein>
<evidence type="ECO:0000313" key="8">
    <source>
        <dbReference type="EMBL" id="KAJ4850573.1"/>
    </source>
</evidence>
<proteinExistence type="inferred from homology"/>
<organism evidence="8 9">
    <name type="scientific">Turnera subulata</name>
    <dbReference type="NCBI Taxonomy" id="218843"/>
    <lineage>
        <taxon>Eukaryota</taxon>
        <taxon>Viridiplantae</taxon>
        <taxon>Streptophyta</taxon>
        <taxon>Embryophyta</taxon>
        <taxon>Tracheophyta</taxon>
        <taxon>Spermatophyta</taxon>
        <taxon>Magnoliopsida</taxon>
        <taxon>eudicotyledons</taxon>
        <taxon>Gunneridae</taxon>
        <taxon>Pentapetalae</taxon>
        <taxon>rosids</taxon>
        <taxon>fabids</taxon>
        <taxon>Malpighiales</taxon>
        <taxon>Passifloraceae</taxon>
        <taxon>Turnera</taxon>
    </lineage>
</organism>
<dbReference type="PANTHER" id="PTHR10057">
    <property type="entry name" value="PERIPHERAL-TYPE BENZODIAZEPINE RECEPTOR"/>
    <property type="match status" value="1"/>
</dbReference>
<evidence type="ECO:0000256" key="4">
    <source>
        <dbReference type="ARBA" id="ARBA00022989"/>
    </source>
</evidence>
<keyword evidence="4 7" id="KW-1133">Transmembrane helix</keyword>
<dbReference type="Pfam" id="PF03073">
    <property type="entry name" value="TspO_MBR"/>
    <property type="match status" value="1"/>
</dbReference>
<sequence>MATTCGFSKLPRTAHSCPPGERSRRTLQKNKSTSLPHHELHVYIHLVHFFPPPPPTCRPLPPHHRSKTRSLPFQIKHSLLLKSLLANTLSPLSLPLLFLSPPNFNPLPKMDPQQNIKQRTRDDTHDTTTPASSSAMNSTSVEAVKAMRSRRDKRMAMAKRGIRSLAVAVAFPLSLTLFNIYFFGSRNGYGTASKPFWFPPLWALHLTCLASSFFMSLSAWLVWAEGGFHKNPSALSFYLGQLGLSLAWDPVVFWMGASWFGLVVCLAMFGTLVGCSRQFREVNPIAGDLVKPCLAWAAFLAIVNLKFAVL</sequence>
<evidence type="ECO:0000256" key="5">
    <source>
        <dbReference type="ARBA" id="ARBA00023136"/>
    </source>
</evidence>
<keyword evidence="3 7" id="KW-0812">Transmembrane</keyword>
<dbReference type="GO" id="GO:0033013">
    <property type="term" value="P:tetrapyrrole metabolic process"/>
    <property type="evidence" value="ECO:0007669"/>
    <property type="project" value="UniProtKB-ARBA"/>
</dbReference>
<dbReference type="FunFam" id="1.20.1260.100:FF:000001">
    <property type="entry name" value="translocator protein 2"/>
    <property type="match status" value="1"/>
</dbReference>
<gene>
    <name evidence="8" type="ORF">Tsubulata_017172</name>
</gene>